<evidence type="ECO:0000256" key="1">
    <source>
        <dbReference type="SAM" id="Phobius"/>
    </source>
</evidence>
<sequence length="72" mass="7907">MATSIYSSTTVNKPVRSMEASSFVAFVLCACRLLARRFGGVISIAVFTIWCIISRVNINLRVQNGWLPLVAS</sequence>
<proteinExistence type="predicted"/>
<evidence type="ECO:0000313" key="2">
    <source>
        <dbReference type="EMBL" id="JAD76925.1"/>
    </source>
</evidence>
<dbReference type="EMBL" id="GBRH01220970">
    <property type="protein sequence ID" value="JAD76925.1"/>
    <property type="molecule type" value="Transcribed_RNA"/>
</dbReference>
<keyword evidence="1" id="KW-1133">Transmembrane helix</keyword>
<keyword evidence="1" id="KW-0812">Transmembrane</keyword>
<feature type="transmembrane region" description="Helical" evidence="1">
    <location>
        <begin position="20"/>
        <end position="53"/>
    </location>
</feature>
<protein>
    <submittedName>
        <fullName evidence="2">Uncharacterized protein</fullName>
    </submittedName>
</protein>
<reference evidence="2" key="1">
    <citation type="submission" date="2014-09" db="EMBL/GenBank/DDBJ databases">
        <authorList>
            <person name="Magalhaes I.L.F."/>
            <person name="Oliveira U."/>
            <person name="Santos F.R."/>
            <person name="Vidigal T.H.D.A."/>
            <person name="Brescovit A.D."/>
            <person name="Santos A.J."/>
        </authorList>
    </citation>
    <scope>NUCLEOTIDE SEQUENCE</scope>
    <source>
        <tissue evidence="2">Shoot tissue taken approximately 20 cm above the soil surface</tissue>
    </source>
</reference>
<keyword evidence="1" id="KW-0472">Membrane</keyword>
<accession>A0A0A9CU54</accession>
<dbReference type="AlphaFoldDB" id="A0A0A9CU54"/>
<reference evidence="2" key="2">
    <citation type="journal article" date="2015" name="Data Brief">
        <title>Shoot transcriptome of the giant reed, Arundo donax.</title>
        <authorList>
            <person name="Barrero R.A."/>
            <person name="Guerrero F.D."/>
            <person name="Moolhuijzen P."/>
            <person name="Goolsby J.A."/>
            <person name="Tidwell J."/>
            <person name="Bellgard S.E."/>
            <person name="Bellgard M.I."/>
        </authorList>
    </citation>
    <scope>NUCLEOTIDE SEQUENCE</scope>
    <source>
        <tissue evidence="2">Shoot tissue taken approximately 20 cm above the soil surface</tissue>
    </source>
</reference>
<name>A0A0A9CU54_ARUDO</name>
<organism evidence="2">
    <name type="scientific">Arundo donax</name>
    <name type="common">Giant reed</name>
    <name type="synonym">Donax arundinaceus</name>
    <dbReference type="NCBI Taxonomy" id="35708"/>
    <lineage>
        <taxon>Eukaryota</taxon>
        <taxon>Viridiplantae</taxon>
        <taxon>Streptophyta</taxon>
        <taxon>Embryophyta</taxon>
        <taxon>Tracheophyta</taxon>
        <taxon>Spermatophyta</taxon>
        <taxon>Magnoliopsida</taxon>
        <taxon>Liliopsida</taxon>
        <taxon>Poales</taxon>
        <taxon>Poaceae</taxon>
        <taxon>PACMAD clade</taxon>
        <taxon>Arundinoideae</taxon>
        <taxon>Arundineae</taxon>
        <taxon>Arundo</taxon>
    </lineage>
</organism>